<organism evidence="1 2">
    <name type="scientific">Sinanodonta woodiana</name>
    <name type="common">Chinese pond mussel</name>
    <name type="synonym">Anodonta woodiana</name>
    <dbReference type="NCBI Taxonomy" id="1069815"/>
    <lineage>
        <taxon>Eukaryota</taxon>
        <taxon>Metazoa</taxon>
        <taxon>Spiralia</taxon>
        <taxon>Lophotrochozoa</taxon>
        <taxon>Mollusca</taxon>
        <taxon>Bivalvia</taxon>
        <taxon>Autobranchia</taxon>
        <taxon>Heteroconchia</taxon>
        <taxon>Palaeoheterodonta</taxon>
        <taxon>Unionida</taxon>
        <taxon>Unionoidea</taxon>
        <taxon>Unionidae</taxon>
        <taxon>Unioninae</taxon>
        <taxon>Sinanodonta</taxon>
    </lineage>
</organism>
<protein>
    <submittedName>
        <fullName evidence="1">Uncharacterized protein</fullName>
    </submittedName>
</protein>
<name>A0ABD3WNS2_SINWO</name>
<keyword evidence="2" id="KW-1185">Reference proteome</keyword>
<proteinExistence type="predicted"/>
<sequence length="54" mass="5850">MVAYTAGIGPEADNIKYIDLRPSPNAFSPGMNLDWSSAAAYQNRNYGIRATIDA</sequence>
<accession>A0ABD3WNS2</accession>
<feature type="non-terminal residue" evidence="1">
    <location>
        <position position="54"/>
    </location>
</feature>
<gene>
    <name evidence="1" type="ORF">ACJMK2_037414</name>
</gene>
<dbReference type="AlphaFoldDB" id="A0ABD3WNS2"/>
<dbReference type="Proteomes" id="UP001634394">
    <property type="component" value="Unassembled WGS sequence"/>
</dbReference>
<reference evidence="1 2" key="1">
    <citation type="submission" date="2024-11" db="EMBL/GenBank/DDBJ databases">
        <title>Chromosome-level genome assembly of the freshwater bivalve Anodonta woodiana.</title>
        <authorList>
            <person name="Chen X."/>
        </authorList>
    </citation>
    <scope>NUCLEOTIDE SEQUENCE [LARGE SCALE GENOMIC DNA]</scope>
    <source>
        <strain evidence="1">MN2024</strain>
        <tissue evidence="1">Gills</tissue>
    </source>
</reference>
<evidence type="ECO:0000313" key="2">
    <source>
        <dbReference type="Proteomes" id="UP001634394"/>
    </source>
</evidence>
<evidence type="ECO:0000313" key="1">
    <source>
        <dbReference type="EMBL" id="KAL3874388.1"/>
    </source>
</evidence>
<comment type="caution">
    <text evidence="1">The sequence shown here is derived from an EMBL/GenBank/DDBJ whole genome shotgun (WGS) entry which is preliminary data.</text>
</comment>
<dbReference type="EMBL" id="JBJQND010000006">
    <property type="protein sequence ID" value="KAL3874388.1"/>
    <property type="molecule type" value="Genomic_DNA"/>
</dbReference>